<dbReference type="SUPFAM" id="SSF46894">
    <property type="entry name" value="C-terminal effector domain of the bipartite response regulators"/>
    <property type="match status" value="1"/>
</dbReference>
<dbReference type="InterPro" id="IPR011006">
    <property type="entry name" value="CheY-like_superfamily"/>
</dbReference>
<evidence type="ECO:0000313" key="10">
    <source>
        <dbReference type="EMBL" id="GLS90647.1"/>
    </source>
</evidence>
<evidence type="ECO:0000256" key="7">
    <source>
        <dbReference type="PROSITE-ProRule" id="PRU01091"/>
    </source>
</evidence>
<evidence type="ECO:0000256" key="3">
    <source>
        <dbReference type="ARBA" id="ARBA00023015"/>
    </source>
</evidence>
<evidence type="ECO:0000256" key="2">
    <source>
        <dbReference type="ARBA" id="ARBA00023012"/>
    </source>
</evidence>
<feature type="DNA-binding region" description="OmpR/PhoB-type" evidence="7">
    <location>
        <begin position="131"/>
        <end position="231"/>
    </location>
</feature>
<evidence type="ECO:0000259" key="8">
    <source>
        <dbReference type="PROSITE" id="PS50110"/>
    </source>
</evidence>
<dbReference type="PROSITE" id="PS50110">
    <property type="entry name" value="RESPONSE_REGULATORY"/>
    <property type="match status" value="1"/>
</dbReference>
<organism evidence="10 11">
    <name type="scientific">Psychromonas marina</name>
    <dbReference type="NCBI Taxonomy" id="88364"/>
    <lineage>
        <taxon>Bacteria</taxon>
        <taxon>Pseudomonadati</taxon>
        <taxon>Pseudomonadota</taxon>
        <taxon>Gammaproteobacteria</taxon>
        <taxon>Alteromonadales</taxon>
        <taxon>Psychromonadaceae</taxon>
        <taxon>Psychromonas</taxon>
    </lineage>
</organism>
<dbReference type="InterPro" id="IPR001789">
    <property type="entry name" value="Sig_transdc_resp-reg_receiver"/>
</dbReference>
<dbReference type="PANTHER" id="PTHR48111">
    <property type="entry name" value="REGULATOR OF RPOS"/>
    <property type="match status" value="1"/>
</dbReference>
<dbReference type="Proteomes" id="UP001157353">
    <property type="component" value="Unassembled WGS sequence"/>
</dbReference>
<keyword evidence="11" id="KW-1185">Reference proteome</keyword>
<feature type="modified residue" description="4-aspartylphosphate" evidence="6">
    <location>
        <position position="54"/>
    </location>
</feature>
<dbReference type="Gene3D" id="3.40.50.2300">
    <property type="match status" value="1"/>
</dbReference>
<feature type="domain" description="Response regulatory" evidence="8">
    <location>
        <begin position="5"/>
        <end position="118"/>
    </location>
</feature>
<evidence type="ECO:0000256" key="5">
    <source>
        <dbReference type="ARBA" id="ARBA00023163"/>
    </source>
</evidence>
<keyword evidence="5" id="KW-0804">Transcription</keyword>
<dbReference type="EMBL" id="BSPQ01000005">
    <property type="protein sequence ID" value="GLS90647.1"/>
    <property type="molecule type" value="Genomic_DNA"/>
</dbReference>
<dbReference type="InterPro" id="IPR001867">
    <property type="entry name" value="OmpR/PhoB-type_DNA-bd"/>
</dbReference>
<dbReference type="SUPFAM" id="SSF52172">
    <property type="entry name" value="CheY-like"/>
    <property type="match status" value="1"/>
</dbReference>
<reference evidence="11" key="1">
    <citation type="journal article" date="2019" name="Int. J. Syst. Evol. Microbiol.">
        <title>The Global Catalogue of Microorganisms (GCM) 10K type strain sequencing project: providing services to taxonomists for standard genome sequencing and annotation.</title>
        <authorList>
            <consortium name="The Broad Institute Genomics Platform"/>
            <consortium name="The Broad Institute Genome Sequencing Center for Infectious Disease"/>
            <person name="Wu L."/>
            <person name="Ma J."/>
        </authorList>
    </citation>
    <scope>NUCLEOTIDE SEQUENCE [LARGE SCALE GENOMIC DNA]</scope>
    <source>
        <strain evidence="11">NBRC 103166</strain>
    </source>
</reference>
<evidence type="ECO:0000256" key="4">
    <source>
        <dbReference type="ARBA" id="ARBA00023125"/>
    </source>
</evidence>
<dbReference type="Gene3D" id="1.10.10.10">
    <property type="entry name" value="Winged helix-like DNA-binding domain superfamily/Winged helix DNA-binding domain"/>
    <property type="match status" value="1"/>
</dbReference>
<dbReference type="InterPro" id="IPR039420">
    <property type="entry name" value="WalR-like"/>
</dbReference>
<accession>A0ABQ6E000</accession>
<dbReference type="PANTHER" id="PTHR48111:SF4">
    <property type="entry name" value="DNA-BINDING DUAL TRANSCRIPTIONAL REGULATOR OMPR"/>
    <property type="match status" value="1"/>
</dbReference>
<dbReference type="InterPro" id="IPR036388">
    <property type="entry name" value="WH-like_DNA-bd_sf"/>
</dbReference>
<evidence type="ECO:0000313" key="11">
    <source>
        <dbReference type="Proteomes" id="UP001157353"/>
    </source>
</evidence>
<proteinExistence type="predicted"/>
<keyword evidence="4 7" id="KW-0238">DNA-binding</keyword>
<dbReference type="PROSITE" id="PS51755">
    <property type="entry name" value="OMPR_PHOB"/>
    <property type="match status" value="1"/>
</dbReference>
<evidence type="ECO:0000259" key="9">
    <source>
        <dbReference type="PROSITE" id="PS51755"/>
    </source>
</evidence>
<dbReference type="SMART" id="SM00862">
    <property type="entry name" value="Trans_reg_C"/>
    <property type="match status" value="1"/>
</dbReference>
<gene>
    <name evidence="10" type="ORF">GCM10007916_17140</name>
</gene>
<dbReference type="Pfam" id="PF00072">
    <property type="entry name" value="Response_reg"/>
    <property type="match status" value="1"/>
</dbReference>
<evidence type="ECO:0000256" key="1">
    <source>
        <dbReference type="ARBA" id="ARBA00022553"/>
    </source>
</evidence>
<feature type="domain" description="OmpR/PhoB-type" evidence="9">
    <location>
        <begin position="131"/>
        <end position="231"/>
    </location>
</feature>
<keyword evidence="1 6" id="KW-0597">Phosphoprotein</keyword>
<comment type="caution">
    <text evidence="10">The sequence shown here is derived from an EMBL/GenBank/DDBJ whole genome shotgun (WGS) entry which is preliminary data.</text>
</comment>
<keyword evidence="3" id="KW-0805">Transcription regulation</keyword>
<protein>
    <submittedName>
        <fullName evidence="10">DNA-binding response regulator</fullName>
    </submittedName>
</protein>
<dbReference type="Pfam" id="PF00486">
    <property type="entry name" value="Trans_reg_C"/>
    <property type="match status" value="1"/>
</dbReference>
<dbReference type="Gene3D" id="6.10.250.690">
    <property type="match status" value="1"/>
</dbReference>
<name>A0ABQ6E000_9GAMM</name>
<dbReference type="GO" id="GO:0003677">
    <property type="term" value="F:DNA binding"/>
    <property type="evidence" value="ECO:0007669"/>
    <property type="project" value="UniProtKB-KW"/>
</dbReference>
<keyword evidence="2" id="KW-0902">Two-component regulatory system</keyword>
<dbReference type="SMART" id="SM00448">
    <property type="entry name" value="REC"/>
    <property type="match status" value="1"/>
</dbReference>
<evidence type="ECO:0000256" key="6">
    <source>
        <dbReference type="PROSITE-ProRule" id="PRU00169"/>
    </source>
</evidence>
<dbReference type="InterPro" id="IPR016032">
    <property type="entry name" value="Sig_transdc_resp-reg_C-effctor"/>
</dbReference>
<sequence>MQMPHLLIVDDHREIRELLQRFFIQHNYRVTVAKDGKEMKLRLKDTQIDLIVLDLMLPGEDGLTLCRDLRASSNVPIVMLTAMGDEMDKIIGLEMGADDYLAKPFNPRELLARIKAVLRRVNTLSAPVSDINQYSFAQWTIDVNKRELTDKEGVMVILSSAEFDLLRVFIEHPQRVLSRDQLLELSKGRDGGVYDRAIDTLISRLRKKLEVDAKHPELIKTIWGGGYQFTCEVSHDK</sequence>
<dbReference type="CDD" id="cd00383">
    <property type="entry name" value="trans_reg_C"/>
    <property type="match status" value="1"/>
</dbReference>
<dbReference type="RefSeq" id="WP_284203769.1">
    <property type="nucleotide sequence ID" value="NZ_BSPQ01000005.1"/>
</dbReference>